<keyword evidence="1" id="KW-0378">Hydrolase</keyword>
<evidence type="ECO:0000259" key="2">
    <source>
        <dbReference type="Pfam" id="PF00857"/>
    </source>
</evidence>
<protein>
    <submittedName>
        <fullName evidence="3">Nicotinamidase-related amidase</fullName>
    </submittedName>
</protein>
<evidence type="ECO:0000313" key="4">
    <source>
        <dbReference type="Proteomes" id="UP000535937"/>
    </source>
</evidence>
<reference evidence="3 4" key="1">
    <citation type="submission" date="2020-08" db="EMBL/GenBank/DDBJ databases">
        <title>Genomic Encyclopedia of Type Strains, Phase III (KMG-III): the genomes of soil and plant-associated and newly described type strains.</title>
        <authorList>
            <person name="Whitman W."/>
        </authorList>
    </citation>
    <scope>NUCLEOTIDE SEQUENCE [LARGE SCALE GENOMIC DNA]</scope>
    <source>
        <strain evidence="3 4">CECT 8799</strain>
    </source>
</reference>
<dbReference type="InterPro" id="IPR050272">
    <property type="entry name" value="Isochorismatase-like_hydrls"/>
</dbReference>
<keyword evidence="4" id="KW-1185">Reference proteome</keyword>
<dbReference type="InterPro" id="IPR036380">
    <property type="entry name" value="Isochorismatase-like_sf"/>
</dbReference>
<dbReference type="GO" id="GO:0016787">
    <property type="term" value="F:hydrolase activity"/>
    <property type="evidence" value="ECO:0007669"/>
    <property type="project" value="UniProtKB-KW"/>
</dbReference>
<dbReference type="AlphaFoldDB" id="A0A7W4WC31"/>
<dbReference type="Gene3D" id="3.40.50.850">
    <property type="entry name" value="Isochorismatase-like"/>
    <property type="match status" value="1"/>
</dbReference>
<dbReference type="Pfam" id="PF00857">
    <property type="entry name" value="Isochorismatase"/>
    <property type="match status" value="1"/>
</dbReference>
<dbReference type="CDD" id="cd00431">
    <property type="entry name" value="cysteine_hydrolases"/>
    <property type="match status" value="1"/>
</dbReference>
<dbReference type="InterPro" id="IPR000868">
    <property type="entry name" value="Isochorismatase-like_dom"/>
</dbReference>
<dbReference type="PANTHER" id="PTHR43540">
    <property type="entry name" value="PEROXYUREIDOACRYLATE/UREIDOACRYLATE AMIDOHYDROLASE-RELATED"/>
    <property type="match status" value="1"/>
</dbReference>
<accession>A0A7W4WC31</accession>
<evidence type="ECO:0000256" key="1">
    <source>
        <dbReference type="ARBA" id="ARBA00022801"/>
    </source>
</evidence>
<dbReference type="Proteomes" id="UP000535937">
    <property type="component" value="Unassembled WGS sequence"/>
</dbReference>
<dbReference type="SUPFAM" id="SSF52499">
    <property type="entry name" value="Isochorismatase-like hydrolases"/>
    <property type="match status" value="1"/>
</dbReference>
<dbReference type="EMBL" id="JACHWZ010000009">
    <property type="protein sequence ID" value="MBB3061359.1"/>
    <property type="molecule type" value="Genomic_DNA"/>
</dbReference>
<sequence>MKPALLCIDLQYLDAARGCGVFADPGYSAFGKEGEEYYFARLEKQVLPNVQKLQALFRDKGLEVAHIRVMSQTEDGRDRTYWHKKLGLHCPPGSQEAEFIEPVAPRGDDLVINKTAASPFGNSDIHTLLRRLGIAQLYCCGVFTDVAVESTIRAAADFGYCPMLIEDATASASDTVQAECVNRLDGRFCEVVRTPSLQEDLEQHIRSVREKTGYW</sequence>
<comment type="caution">
    <text evidence="3">The sequence shown here is derived from an EMBL/GenBank/DDBJ whole genome shotgun (WGS) entry which is preliminary data.</text>
</comment>
<dbReference type="PANTHER" id="PTHR43540:SF1">
    <property type="entry name" value="ISOCHORISMATASE HYDROLASE"/>
    <property type="match status" value="1"/>
</dbReference>
<proteinExistence type="predicted"/>
<name>A0A7W4WC31_9GAMM</name>
<gene>
    <name evidence="3" type="ORF">FHS09_002192</name>
</gene>
<dbReference type="RefSeq" id="WP_183459678.1">
    <property type="nucleotide sequence ID" value="NZ_JACHWZ010000009.1"/>
</dbReference>
<feature type="domain" description="Isochorismatase-like" evidence="2">
    <location>
        <begin position="44"/>
        <end position="194"/>
    </location>
</feature>
<organism evidence="3 4">
    <name type="scientific">Microbulbifer rhizosphaerae</name>
    <dbReference type="NCBI Taxonomy" id="1562603"/>
    <lineage>
        <taxon>Bacteria</taxon>
        <taxon>Pseudomonadati</taxon>
        <taxon>Pseudomonadota</taxon>
        <taxon>Gammaproteobacteria</taxon>
        <taxon>Cellvibrionales</taxon>
        <taxon>Microbulbiferaceae</taxon>
        <taxon>Microbulbifer</taxon>
    </lineage>
</organism>
<evidence type="ECO:0000313" key="3">
    <source>
        <dbReference type="EMBL" id="MBB3061359.1"/>
    </source>
</evidence>